<evidence type="ECO:0000256" key="4">
    <source>
        <dbReference type="ARBA" id="ARBA00022759"/>
    </source>
</evidence>
<dbReference type="Proteomes" id="UP001251528">
    <property type="component" value="Unassembled WGS sequence"/>
</dbReference>
<feature type="signal peptide" evidence="10">
    <location>
        <begin position="1"/>
        <end position="22"/>
    </location>
</feature>
<evidence type="ECO:0000256" key="1">
    <source>
        <dbReference type="ARBA" id="ARBA00009006"/>
    </source>
</evidence>
<keyword evidence="7" id="KW-0456">Lyase</keyword>
<comment type="similarity">
    <text evidence="1">Belongs to the ribonuclease N1/T1 family.</text>
</comment>
<comment type="caution">
    <text evidence="11">The sequence shown here is derived from an EMBL/GenBank/DDBJ whole genome shotgun (WGS) entry which is preliminary data.</text>
</comment>
<keyword evidence="3" id="KW-0540">Nuclease</keyword>
<keyword evidence="6" id="KW-1015">Disulfide bond</keyword>
<dbReference type="GO" id="GO:0016787">
    <property type="term" value="F:hydrolase activity"/>
    <property type="evidence" value="ECO:0007669"/>
    <property type="project" value="UniProtKB-KW"/>
</dbReference>
<dbReference type="PANTHER" id="PTHR42104:SF1">
    <property type="entry name" value="EXTRACELLULAR GUANYL-SPECIFIC RIBONUCLEASE RNTA (AFU_ORTHOLOGUE AFUA_4G03230)"/>
    <property type="match status" value="1"/>
</dbReference>
<keyword evidence="4" id="KW-0255">Endonuclease</keyword>
<dbReference type="Gene3D" id="3.10.450.30">
    <property type="entry name" value="Microbial ribonucleases"/>
    <property type="match status" value="1"/>
</dbReference>
<dbReference type="GO" id="GO:0003723">
    <property type="term" value="F:RNA binding"/>
    <property type="evidence" value="ECO:0007669"/>
    <property type="project" value="InterPro"/>
</dbReference>
<evidence type="ECO:0000256" key="2">
    <source>
        <dbReference type="ARBA" id="ARBA00012549"/>
    </source>
</evidence>
<accession>A0AAJ0CRA8</accession>
<reference evidence="11" key="1">
    <citation type="submission" date="2023-06" db="EMBL/GenBank/DDBJ databases">
        <title>Conoideocrella luteorostrata (Hypocreales: Clavicipitaceae), a potential biocontrol fungus for elongate hemlock scale in United States Christmas tree production areas.</title>
        <authorList>
            <person name="Barrett H."/>
            <person name="Lovett B."/>
            <person name="Macias A.M."/>
            <person name="Stajich J.E."/>
            <person name="Kasson M.T."/>
        </authorList>
    </citation>
    <scope>NUCLEOTIDE SEQUENCE</scope>
    <source>
        <strain evidence="11">ARSEF 14590</strain>
    </source>
</reference>
<dbReference type="EMBL" id="JASWJB010000068">
    <property type="protein sequence ID" value="KAK2601872.1"/>
    <property type="molecule type" value="Genomic_DNA"/>
</dbReference>
<dbReference type="SUPFAM" id="SSF53933">
    <property type="entry name" value="Microbial ribonucleases"/>
    <property type="match status" value="1"/>
</dbReference>
<dbReference type="PANTHER" id="PTHR42104">
    <property type="entry name" value="EXTRACELLULAR GUANYL-SPECIFIC RIBONUCLEASE RNTA (AFU_ORTHOLOGUE AFUA_4G03230)"/>
    <property type="match status" value="1"/>
</dbReference>
<evidence type="ECO:0000256" key="7">
    <source>
        <dbReference type="ARBA" id="ARBA00023239"/>
    </source>
</evidence>
<evidence type="ECO:0000313" key="11">
    <source>
        <dbReference type="EMBL" id="KAK2601872.1"/>
    </source>
</evidence>
<dbReference type="InterPro" id="IPR000026">
    <property type="entry name" value="N1-like"/>
</dbReference>
<feature type="region of interest" description="Disordered" evidence="9">
    <location>
        <begin position="51"/>
        <end position="70"/>
    </location>
</feature>
<organism evidence="11 12">
    <name type="scientific">Conoideocrella luteorostrata</name>
    <dbReference type="NCBI Taxonomy" id="1105319"/>
    <lineage>
        <taxon>Eukaryota</taxon>
        <taxon>Fungi</taxon>
        <taxon>Dikarya</taxon>
        <taxon>Ascomycota</taxon>
        <taxon>Pezizomycotina</taxon>
        <taxon>Sordariomycetes</taxon>
        <taxon>Hypocreomycetidae</taxon>
        <taxon>Hypocreales</taxon>
        <taxon>Clavicipitaceae</taxon>
        <taxon>Conoideocrella</taxon>
    </lineage>
</organism>
<dbReference type="Pfam" id="PF00545">
    <property type="entry name" value="Ribonuclease"/>
    <property type="match status" value="1"/>
</dbReference>
<keyword evidence="10" id="KW-0732">Signal</keyword>
<evidence type="ECO:0000256" key="3">
    <source>
        <dbReference type="ARBA" id="ARBA00022722"/>
    </source>
</evidence>
<name>A0AAJ0CRA8_9HYPO</name>
<dbReference type="GO" id="GO:0046589">
    <property type="term" value="F:ribonuclease T1 activity"/>
    <property type="evidence" value="ECO:0007669"/>
    <property type="project" value="UniProtKB-EC"/>
</dbReference>
<proteinExistence type="inferred from homology"/>
<comment type="catalytic activity">
    <reaction evidence="8">
        <text>[RNA] containing guanosine + H2O = an [RNA fragment]-3'-guanosine-3'-phosphate + a 5'-hydroxy-ribonucleotide-3'-[RNA fragment].</text>
        <dbReference type="EC" id="4.6.1.24"/>
    </reaction>
</comment>
<keyword evidence="12" id="KW-1185">Reference proteome</keyword>
<sequence>MRAVSFITSLLLGASVSGLALAQPVDATSELLDRSSVLDIRGLDLKVKEEPKHDVKCPKTNNGPSRDYDEHKYTKGQVKAAFLGGAKLAADGKQVGRNKYPHDFGNKEKLPFKCGKDKMEFPIQFDNKVYDGGDVGNVPDRVVFEYQKKKKEFVVKFCGIMRHGPTPDFLECKD</sequence>
<evidence type="ECO:0000256" key="9">
    <source>
        <dbReference type="SAM" id="MobiDB-lite"/>
    </source>
</evidence>
<gene>
    <name evidence="11" type="ORF">QQS21_004558</name>
</gene>
<protein>
    <recommendedName>
        <fullName evidence="2">ribonuclease T1</fullName>
        <ecNumber evidence="2">4.6.1.24</ecNumber>
    </recommendedName>
</protein>
<evidence type="ECO:0000313" key="12">
    <source>
        <dbReference type="Proteomes" id="UP001251528"/>
    </source>
</evidence>
<dbReference type="AlphaFoldDB" id="A0AAJ0CRA8"/>
<dbReference type="InterPro" id="IPR016191">
    <property type="entry name" value="Ribonuclease/ribotoxin"/>
</dbReference>
<dbReference type="EC" id="4.6.1.24" evidence="2"/>
<evidence type="ECO:0000256" key="5">
    <source>
        <dbReference type="ARBA" id="ARBA00022801"/>
    </source>
</evidence>
<keyword evidence="5" id="KW-0378">Hydrolase</keyword>
<evidence type="ECO:0000256" key="6">
    <source>
        <dbReference type="ARBA" id="ARBA00023157"/>
    </source>
</evidence>
<feature type="chain" id="PRO_5042614556" description="ribonuclease T1" evidence="10">
    <location>
        <begin position="23"/>
        <end position="174"/>
    </location>
</feature>
<evidence type="ECO:0000256" key="8">
    <source>
        <dbReference type="ARBA" id="ARBA00034015"/>
    </source>
</evidence>
<evidence type="ECO:0000256" key="10">
    <source>
        <dbReference type="SAM" id="SignalP"/>
    </source>
</evidence>